<dbReference type="KEGG" id="dpx:DAPPUDRAFT_330135"/>
<dbReference type="EMBL" id="GL732656">
    <property type="protein sequence ID" value="EFX68413.1"/>
    <property type="molecule type" value="Genomic_DNA"/>
</dbReference>
<dbReference type="AlphaFoldDB" id="E9HIM8"/>
<sequence>MHISVTRSNDIRSFEHNYCKEIDFKAKLVKLMRRLIDFSLTNNLFGIGQWRINSAAKKAIGVSLPTDQHLFHEPKNEIDYCLCFSWLWPLPRTNQKLKMRTFKSPLPIRDVAEWRHYGYFGGHGGYWRGRRSTEETSKREEAAAAVEVSADQEADKMYGRRYYGYYGFPYGSYHNILFFCS</sequence>
<accession>E9HIM8</accession>
<reference evidence="1 2" key="1">
    <citation type="journal article" date="2011" name="Science">
        <title>The ecoresponsive genome of Daphnia pulex.</title>
        <authorList>
            <person name="Colbourne J.K."/>
            <person name="Pfrender M.E."/>
            <person name="Gilbert D."/>
            <person name="Thomas W.K."/>
            <person name="Tucker A."/>
            <person name="Oakley T.H."/>
            <person name="Tokishita S."/>
            <person name="Aerts A."/>
            <person name="Arnold G.J."/>
            <person name="Basu M.K."/>
            <person name="Bauer D.J."/>
            <person name="Caceres C.E."/>
            <person name="Carmel L."/>
            <person name="Casola C."/>
            <person name="Choi J.H."/>
            <person name="Detter J.C."/>
            <person name="Dong Q."/>
            <person name="Dusheyko S."/>
            <person name="Eads B.D."/>
            <person name="Frohlich T."/>
            <person name="Geiler-Samerotte K.A."/>
            <person name="Gerlach D."/>
            <person name="Hatcher P."/>
            <person name="Jogdeo S."/>
            <person name="Krijgsveld J."/>
            <person name="Kriventseva E.V."/>
            <person name="Kultz D."/>
            <person name="Laforsch C."/>
            <person name="Lindquist E."/>
            <person name="Lopez J."/>
            <person name="Manak J.R."/>
            <person name="Muller J."/>
            <person name="Pangilinan J."/>
            <person name="Patwardhan R.P."/>
            <person name="Pitluck S."/>
            <person name="Pritham E.J."/>
            <person name="Rechtsteiner A."/>
            <person name="Rho M."/>
            <person name="Rogozin I.B."/>
            <person name="Sakarya O."/>
            <person name="Salamov A."/>
            <person name="Schaack S."/>
            <person name="Shapiro H."/>
            <person name="Shiga Y."/>
            <person name="Skalitzky C."/>
            <person name="Smith Z."/>
            <person name="Souvorov A."/>
            <person name="Sung W."/>
            <person name="Tang Z."/>
            <person name="Tsuchiya D."/>
            <person name="Tu H."/>
            <person name="Vos H."/>
            <person name="Wang M."/>
            <person name="Wolf Y.I."/>
            <person name="Yamagata H."/>
            <person name="Yamada T."/>
            <person name="Ye Y."/>
            <person name="Shaw J.R."/>
            <person name="Andrews J."/>
            <person name="Crease T.J."/>
            <person name="Tang H."/>
            <person name="Lucas S.M."/>
            <person name="Robertson H.M."/>
            <person name="Bork P."/>
            <person name="Koonin E.V."/>
            <person name="Zdobnov E.M."/>
            <person name="Grigoriev I.V."/>
            <person name="Lynch M."/>
            <person name="Boore J.L."/>
        </authorList>
    </citation>
    <scope>NUCLEOTIDE SEQUENCE [LARGE SCALE GENOMIC DNA]</scope>
</reference>
<dbReference type="HOGENOM" id="CLU_1490480_0_0_1"/>
<evidence type="ECO:0000313" key="1">
    <source>
        <dbReference type="EMBL" id="EFX68413.1"/>
    </source>
</evidence>
<dbReference type="Proteomes" id="UP000000305">
    <property type="component" value="Unassembled WGS sequence"/>
</dbReference>
<dbReference type="InParanoid" id="E9HIM8"/>
<keyword evidence="2" id="KW-1185">Reference proteome</keyword>
<protein>
    <submittedName>
        <fullName evidence="1">Uncharacterized protein</fullName>
    </submittedName>
</protein>
<evidence type="ECO:0000313" key="2">
    <source>
        <dbReference type="Proteomes" id="UP000000305"/>
    </source>
</evidence>
<proteinExistence type="predicted"/>
<name>E9HIM8_DAPPU</name>
<organism evidence="1 2">
    <name type="scientific">Daphnia pulex</name>
    <name type="common">Water flea</name>
    <dbReference type="NCBI Taxonomy" id="6669"/>
    <lineage>
        <taxon>Eukaryota</taxon>
        <taxon>Metazoa</taxon>
        <taxon>Ecdysozoa</taxon>
        <taxon>Arthropoda</taxon>
        <taxon>Crustacea</taxon>
        <taxon>Branchiopoda</taxon>
        <taxon>Diplostraca</taxon>
        <taxon>Cladocera</taxon>
        <taxon>Anomopoda</taxon>
        <taxon>Daphniidae</taxon>
        <taxon>Daphnia</taxon>
    </lineage>
</organism>
<gene>
    <name evidence="1" type="ORF">DAPPUDRAFT_330135</name>
</gene>